<name>A0A4V3SIG2_9PEZI</name>
<evidence type="ECO:0000256" key="1">
    <source>
        <dbReference type="SAM" id="SignalP"/>
    </source>
</evidence>
<keyword evidence="1" id="KW-0732">Signal</keyword>
<dbReference type="InParanoid" id="A0A4V3SIG2"/>
<evidence type="ECO:0000313" key="2">
    <source>
        <dbReference type="EMBL" id="TGZ79975.1"/>
    </source>
</evidence>
<keyword evidence="3" id="KW-1185">Reference proteome</keyword>
<protein>
    <submittedName>
        <fullName evidence="2">Uncharacterized protein</fullName>
    </submittedName>
</protein>
<reference evidence="2 3" key="1">
    <citation type="submission" date="2019-04" db="EMBL/GenBank/DDBJ databases">
        <title>Comparative genomics and transcriptomics to analyze fruiting body development in filamentous ascomycetes.</title>
        <authorList>
            <consortium name="DOE Joint Genome Institute"/>
            <person name="Lutkenhaus R."/>
            <person name="Traeger S."/>
            <person name="Breuer J."/>
            <person name="Kuo A."/>
            <person name="Lipzen A."/>
            <person name="Pangilinan J."/>
            <person name="Dilworth D."/>
            <person name="Sandor L."/>
            <person name="Poggeler S."/>
            <person name="Barry K."/>
            <person name="Grigoriev I.V."/>
            <person name="Nowrousian M."/>
        </authorList>
    </citation>
    <scope>NUCLEOTIDE SEQUENCE [LARGE SCALE GENOMIC DNA]</scope>
    <source>
        <strain evidence="2 3">CBS 389.68</strain>
    </source>
</reference>
<feature type="chain" id="PRO_5020376354" evidence="1">
    <location>
        <begin position="20"/>
        <end position="133"/>
    </location>
</feature>
<dbReference type="Proteomes" id="UP000298138">
    <property type="component" value="Unassembled WGS sequence"/>
</dbReference>
<sequence length="133" mass="14414">MIGFQNFLVLGVLTPFVSCLPGNTQKPAAPPGTTFTLNLKPMTFAIPGDKKTTCLIINPAITSAPDFTILNGMMNCVLFAGTECDDNKRVRGEYYDSGFDGKGNGNEPVADWGRFRKIQCFPKMVGGKQTGRD</sequence>
<dbReference type="AlphaFoldDB" id="A0A4V3SIG2"/>
<accession>A0A4V3SIG2</accession>
<organism evidence="2 3">
    <name type="scientific">Ascodesmis nigricans</name>
    <dbReference type="NCBI Taxonomy" id="341454"/>
    <lineage>
        <taxon>Eukaryota</taxon>
        <taxon>Fungi</taxon>
        <taxon>Dikarya</taxon>
        <taxon>Ascomycota</taxon>
        <taxon>Pezizomycotina</taxon>
        <taxon>Pezizomycetes</taxon>
        <taxon>Pezizales</taxon>
        <taxon>Ascodesmidaceae</taxon>
        <taxon>Ascodesmis</taxon>
    </lineage>
</organism>
<gene>
    <name evidence="2" type="ORF">EX30DRAFT_349709</name>
</gene>
<proteinExistence type="predicted"/>
<feature type="signal peptide" evidence="1">
    <location>
        <begin position="1"/>
        <end position="19"/>
    </location>
</feature>
<evidence type="ECO:0000313" key="3">
    <source>
        <dbReference type="Proteomes" id="UP000298138"/>
    </source>
</evidence>
<dbReference type="EMBL" id="ML220127">
    <property type="protein sequence ID" value="TGZ79975.1"/>
    <property type="molecule type" value="Genomic_DNA"/>
</dbReference>